<reference evidence="1 2" key="1">
    <citation type="submission" date="2022-11" db="EMBL/GenBank/DDBJ databases">
        <title>Minimal conservation of predation-associated metabolite biosynthetic gene clusters underscores biosynthetic potential of Myxococcota including descriptions for ten novel species: Archangium lansinium sp. nov., Myxococcus landrumus sp. nov., Nannocystis bai.</title>
        <authorList>
            <person name="Ahearne A."/>
            <person name="Stevens C."/>
            <person name="Dowd S."/>
        </authorList>
    </citation>
    <scope>NUCLEOTIDE SEQUENCE [LARGE SCALE GENOMIC DNA]</scope>
    <source>
        <strain evidence="1 2">RJM3</strain>
    </source>
</reference>
<comment type="caution">
    <text evidence="1">The sequence shown here is derived from an EMBL/GenBank/DDBJ whole genome shotgun (WGS) entry which is preliminary data.</text>
</comment>
<evidence type="ECO:0000313" key="2">
    <source>
        <dbReference type="Proteomes" id="UP001221411"/>
    </source>
</evidence>
<evidence type="ECO:0000313" key="1">
    <source>
        <dbReference type="EMBL" id="MDC0746906.1"/>
    </source>
</evidence>
<proteinExistence type="predicted"/>
<gene>
    <name evidence="1" type="ORF">POL67_36600</name>
</gene>
<evidence type="ECO:0008006" key="3">
    <source>
        <dbReference type="Google" id="ProtNLM"/>
    </source>
</evidence>
<organism evidence="1 2">
    <name type="scientific">Polyangium mundeleinium</name>
    <dbReference type="NCBI Taxonomy" id="2995306"/>
    <lineage>
        <taxon>Bacteria</taxon>
        <taxon>Pseudomonadati</taxon>
        <taxon>Myxococcota</taxon>
        <taxon>Polyangia</taxon>
        <taxon>Polyangiales</taxon>
        <taxon>Polyangiaceae</taxon>
        <taxon>Polyangium</taxon>
    </lineage>
</organism>
<keyword evidence="2" id="KW-1185">Reference proteome</keyword>
<sequence>MPSFLRNVKLGSLTVWPAVLGLVACVGLGSTTTGCIIVDDDDDDTVIVDNGNGLPPEQPMEMSIETDVQLDAIPGDGVGVFVEYYASGVYRVWTTCDTNFSGVVCPIDVFMSVDTSSTIDAVVTDDFEGADHVNVREALGTVDMHVDTGVDIDAIEISTTPGAILRLEVLIDNVPQPRFVYWYGNGVLHNGAPTSPVDFVPTVP</sequence>
<dbReference type="EMBL" id="JAQNDO010000001">
    <property type="protein sequence ID" value="MDC0746906.1"/>
    <property type="molecule type" value="Genomic_DNA"/>
</dbReference>
<protein>
    <recommendedName>
        <fullName evidence="3">DUF4382 domain-containing protein</fullName>
    </recommendedName>
</protein>
<accession>A0ABT5F1E4</accession>
<dbReference type="RefSeq" id="WP_271925272.1">
    <property type="nucleotide sequence ID" value="NZ_JAQNDO010000001.1"/>
</dbReference>
<name>A0ABT5F1E4_9BACT</name>
<dbReference type="Proteomes" id="UP001221411">
    <property type="component" value="Unassembled WGS sequence"/>
</dbReference>
<dbReference type="PROSITE" id="PS51257">
    <property type="entry name" value="PROKAR_LIPOPROTEIN"/>
    <property type="match status" value="1"/>
</dbReference>